<keyword evidence="4" id="KW-1185">Reference proteome</keyword>
<organism evidence="3 4">
    <name type="scientific">Hydrogenophaga atypica</name>
    <dbReference type="NCBI Taxonomy" id="249409"/>
    <lineage>
        <taxon>Bacteria</taxon>
        <taxon>Pseudomonadati</taxon>
        <taxon>Pseudomonadota</taxon>
        <taxon>Betaproteobacteria</taxon>
        <taxon>Burkholderiales</taxon>
        <taxon>Comamonadaceae</taxon>
        <taxon>Hydrogenophaga</taxon>
    </lineage>
</organism>
<dbReference type="EMBL" id="JBHTCA010000007">
    <property type="protein sequence ID" value="MFC7409629.1"/>
    <property type="molecule type" value="Genomic_DNA"/>
</dbReference>
<keyword evidence="1" id="KW-0732">Signal</keyword>
<feature type="domain" description="FlgO" evidence="2">
    <location>
        <begin position="41"/>
        <end position="168"/>
    </location>
</feature>
<gene>
    <name evidence="3" type="ORF">ACFQPB_12225</name>
</gene>
<evidence type="ECO:0000313" key="3">
    <source>
        <dbReference type="EMBL" id="MFC7409629.1"/>
    </source>
</evidence>
<evidence type="ECO:0000313" key="4">
    <source>
        <dbReference type="Proteomes" id="UP001596501"/>
    </source>
</evidence>
<reference evidence="4" key="1">
    <citation type="journal article" date="2019" name="Int. J. Syst. Evol. Microbiol.">
        <title>The Global Catalogue of Microorganisms (GCM) 10K type strain sequencing project: providing services to taxonomists for standard genome sequencing and annotation.</title>
        <authorList>
            <consortium name="The Broad Institute Genomics Platform"/>
            <consortium name="The Broad Institute Genome Sequencing Center for Infectious Disease"/>
            <person name="Wu L."/>
            <person name="Ma J."/>
        </authorList>
    </citation>
    <scope>NUCLEOTIDE SEQUENCE [LARGE SCALE GENOMIC DNA]</scope>
    <source>
        <strain evidence="4">CGMCC 1.12371</strain>
    </source>
</reference>
<dbReference type="InterPro" id="IPR041215">
    <property type="entry name" value="FlgO_dom"/>
</dbReference>
<feature type="chain" id="PRO_5046361054" evidence="1">
    <location>
        <begin position="26"/>
        <end position="176"/>
    </location>
</feature>
<evidence type="ECO:0000256" key="1">
    <source>
        <dbReference type="SAM" id="SignalP"/>
    </source>
</evidence>
<proteinExistence type="predicted"/>
<dbReference type="PROSITE" id="PS51257">
    <property type="entry name" value="PROKAR_LIPOPROTEIN"/>
    <property type="match status" value="1"/>
</dbReference>
<dbReference type="RefSeq" id="WP_382197950.1">
    <property type="nucleotide sequence ID" value="NZ_JBHTCA010000007.1"/>
</dbReference>
<feature type="signal peptide" evidence="1">
    <location>
        <begin position="1"/>
        <end position="25"/>
    </location>
</feature>
<sequence length="176" mass="19277">MTGPRRALLRRLFLSACVPLAGALAACTTPVSGDALIQLNYQAADALLQGTRLDPRQPVLMATLVDLDDLERSSRWGRLASEHLAARLANRGVLVKELKLRQHIFMAQDSGALLLSREVKDLSLEHDAQAVVVGTYTVGGDTVYVSLKLIRPEGNTVMSAHDYSFPLSERNRALMR</sequence>
<evidence type="ECO:0000259" key="2">
    <source>
        <dbReference type="Pfam" id="PF17680"/>
    </source>
</evidence>
<dbReference type="Proteomes" id="UP001596501">
    <property type="component" value="Unassembled WGS sequence"/>
</dbReference>
<protein>
    <submittedName>
        <fullName evidence="3">FlgO family outer membrane protein</fullName>
    </submittedName>
</protein>
<comment type="caution">
    <text evidence="3">The sequence shown here is derived from an EMBL/GenBank/DDBJ whole genome shotgun (WGS) entry which is preliminary data.</text>
</comment>
<accession>A0ABW2QJJ4</accession>
<name>A0ABW2QJJ4_9BURK</name>
<dbReference type="Pfam" id="PF17680">
    <property type="entry name" value="FlgO"/>
    <property type="match status" value="1"/>
</dbReference>